<dbReference type="EMBL" id="JAAAUQ010000880">
    <property type="protein sequence ID" value="KAF9147015.1"/>
    <property type="molecule type" value="Genomic_DNA"/>
</dbReference>
<reference evidence="1" key="1">
    <citation type="journal article" date="2020" name="Fungal Divers.">
        <title>Resolving the Mortierellaceae phylogeny through synthesis of multi-gene phylogenetics and phylogenomics.</title>
        <authorList>
            <person name="Vandepol N."/>
            <person name="Liber J."/>
            <person name="Desiro A."/>
            <person name="Na H."/>
            <person name="Kennedy M."/>
            <person name="Barry K."/>
            <person name="Grigoriev I.V."/>
            <person name="Miller A.N."/>
            <person name="O'Donnell K."/>
            <person name="Stajich J.E."/>
            <person name="Bonito G."/>
        </authorList>
    </citation>
    <scope>NUCLEOTIDE SEQUENCE</scope>
    <source>
        <strain evidence="1">NRRL 6426</strain>
    </source>
</reference>
<sequence>MLTFPTIHTLPLDESTPTAPTLSRYKLPAAPDCIPTELLLTIGQYLNKPSALVSLRVSQRWSTALQFFLWFTIFAKHWHHPEFPINQQQQLSTTVSPTVTSVSTNSSSLASCLVRVRALTWLSNLQMATFYRTPLLPEIPLDKLARKDLGFVLRVMSR</sequence>
<keyword evidence="2" id="KW-1185">Reference proteome</keyword>
<evidence type="ECO:0000313" key="1">
    <source>
        <dbReference type="EMBL" id="KAF9147015.1"/>
    </source>
</evidence>
<organism evidence="1 2">
    <name type="scientific">Linnemannia schmuckeri</name>
    <dbReference type="NCBI Taxonomy" id="64567"/>
    <lineage>
        <taxon>Eukaryota</taxon>
        <taxon>Fungi</taxon>
        <taxon>Fungi incertae sedis</taxon>
        <taxon>Mucoromycota</taxon>
        <taxon>Mortierellomycotina</taxon>
        <taxon>Mortierellomycetes</taxon>
        <taxon>Mortierellales</taxon>
        <taxon>Mortierellaceae</taxon>
        <taxon>Linnemannia</taxon>
    </lineage>
</organism>
<name>A0A9P5RVE6_9FUNG</name>
<dbReference type="AlphaFoldDB" id="A0A9P5RVE6"/>
<comment type="caution">
    <text evidence="1">The sequence shown here is derived from an EMBL/GenBank/DDBJ whole genome shotgun (WGS) entry which is preliminary data.</text>
</comment>
<dbReference type="SUPFAM" id="SSF81383">
    <property type="entry name" value="F-box domain"/>
    <property type="match status" value="1"/>
</dbReference>
<dbReference type="InterPro" id="IPR036047">
    <property type="entry name" value="F-box-like_dom_sf"/>
</dbReference>
<accession>A0A9P5RVE6</accession>
<evidence type="ECO:0008006" key="3">
    <source>
        <dbReference type="Google" id="ProtNLM"/>
    </source>
</evidence>
<protein>
    <recommendedName>
        <fullName evidence="3">F-box domain-containing protein</fullName>
    </recommendedName>
</protein>
<gene>
    <name evidence="1" type="ORF">BG015_011410</name>
</gene>
<dbReference type="Proteomes" id="UP000748756">
    <property type="component" value="Unassembled WGS sequence"/>
</dbReference>
<evidence type="ECO:0000313" key="2">
    <source>
        <dbReference type="Proteomes" id="UP000748756"/>
    </source>
</evidence>
<proteinExistence type="predicted"/>